<comment type="caution">
    <text evidence="2">The sequence shown here is derived from an EMBL/GenBank/DDBJ whole genome shotgun (WGS) entry which is preliminary data.</text>
</comment>
<dbReference type="GO" id="GO:0005829">
    <property type="term" value="C:cytosol"/>
    <property type="evidence" value="ECO:0007669"/>
    <property type="project" value="TreeGrafter"/>
</dbReference>
<evidence type="ECO:0000259" key="1">
    <source>
        <dbReference type="Pfam" id="PF02538"/>
    </source>
</evidence>
<gene>
    <name evidence="2" type="primary">apc4_3</name>
    <name evidence="2" type="ORF">MPEAHAMD_4551</name>
</gene>
<dbReference type="RefSeq" id="WP_165795780.1">
    <property type="nucleotide sequence ID" value="NZ_BPQJ01000024.1"/>
</dbReference>
<dbReference type="InterPro" id="IPR003692">
    <property type="entry name" value="Hydantoinase_B"/>
</dbReference>
<reference evidence="2" key="1">
    <citation type="journal article" date="2016" name="Front. Microbiol.">
        <title>Genome Sequence of the Piezophilic, Mesophilic Sulfate-Reducing Bacterium Desulfovibrio indicus J2T.</title>
        <authorList>
            <person name="Cao J."/>
            <person name="Maignien L."/>
            <person name="Shao Z."/>
            <person name="Alain K."/>
            <person name="Jebbar M."/>
        </authorList>
    </citation>
    <scope>NUCLEOTIDE SEQUENCE</scope>
    <source>
        <strain evidence="2">JCM 32048</strain>
    </source>
</reference>
<organism evidence="2 3">
    <name type="scientific">Methylobacterium frigidaeris</name>
    <dbReference type="NCBI Taxonomy" id="2038277"/>
    <lineage>
        <taxon>Bacteria</taxon>
        <taxon>Pseudomonadati</taxon>
        <taxon>Pseudomonadota</taxon>
        <taxon>Alphaproteobacteria</taxon>
        <taxon>Hyphomicrobiales</taxon>
        <taxon>Methylobacteriaceae</taxon>
        <taxon>Methylobacterium</taxon>
    </lineage>
</organism>
<feature type="domain" description="Hydantoinase B/oxoprolinase" evidence="1">
    <location>
        <begin position="6"/>
        <end position="529"/>
    </location>
</feature>
<dbReference type="PANTHER" id="PTHR11365:SF23">
    <property type="entry name" value="HYPOTHETICAL 5-OXOPROLINASE (EUROFUNG)-RELATED"/>
    <property type="match status" value="1"/>
</dbReference>
<dbReference type="EMBL" id="BPQJ01000024">
    <property type="protein sequence ID" value="GJD64370.1"/>
    <property type="molecule type" value="Genomic_DNA"/>
</dbReference>
<dbReference type="Proteomes" id="UP001055286">
    <property type="component" value="Unassembled WGS sequence"/>
</dbReference>
<dbReference type="PANTHER" id="PTHR11365">
    <property type="entry name" value="5-OXOPROLINASE RELATED"/>
    <property type="match status" value="1"/>
</dbReference>
<name>A0AA37HED8_9HYPH</name>
<proteinExistence type="predicted"/>
<dbReference type="GO" id="GO:0006749">
    <property type="term" value="P:glutathione metabolic process"/>
    <property type="evidence" value="ECO:0007669"/>
    <property type="project" value="TreeGrafter"/>
</dbReference>
<accession>A0AA37HED8</accession>
<keyword evidence="3" id="KW-1185">Reference proteome</keyword>
<dbReference type="Pfam" id="PF02538">
    <property type="entry name" value="Hydantoinase_B"/>
    <property type="match status" value="1"/>
</dbReference>
<sequence length="650" mass="71282">MAETLDPVTFEVLKNAFITSVDQMGEQILRTCYSFVIYNRDFSSALHDAHGHSAAQGNQDIAVHVGTLHFTCQDVMRAFAGDMHPGDVYAINDPYAGGTHFCDVRLIRPIFADGKIIAFSQSNGHWSDVGGSVPGSFDVTARDMFREGLRITPVRLFSKGRFCADVACLIAANTRDPASIIGDIQAQAEATQVCEREILRLVEKYGRDTVETGLAAVQDYVERAVRQRLAALPDGEWETVDFIDRDPSGPEGMIPIRIKMTIRGDTVTYDFTGSHPTIGSIYNSAFGATFSAVAAGMKTFFPDLPLNSGFYRAFSIVAPEGSIVDARWPVAVTGFLMPFEKIMNAIYEMWSRIMPERAIACAFNLEYLLTGGRDGRRADKPIYMFYDWLPGGWGGRNGKDGSNVTTACFGTGLMSQPVEGQERANPILTTEYEILTDSAGPGRWRGGAGVRKTSVMLEAEDSVISYICDRERAVVWGIEGGLPSMPHGLSLTRAGQSEEWLGSVFSDVPIGPGDTFSRPTAGGGGFGDPLERDPAKVVEDVADDYVSVARAAKDYGVVIRVIDAELCRYEVDAAATEALRAEIREQRRGWLETDPEHVAEAYRAGRLDTLDVVRRYGVLLDWDKGTLLPRSTAQFREQFAKRSAAGWRDA</sequence>
<reference evidence="2" key="2">
    <citation type="submission" date="2021-08" db="EMBL/GenBank/DDBJ databases">
        <authorList>
            <person name="Tani A."/>
            <person name="Ola A."/>
            <person name="Ogura Y."/>
            <person name="Katsura K."/>
            <person name="Hayashi T."/>
        </authorList>
    </citation>
    <scope>NUCLEOTIDE SEQUENCE</scope>
    <source>
        <strain evidence="2">JCM 32048</strain>
    </source>
</reference>
<evidence type="ECO:0000313" key="2">
    <source>
        <dbReference type="EMBL" id="GJD64370.1"/>
    </source>
</evidence>
<dbReference type="GO" id="GO:0017168">
    <property type="term" value="F:5-oxoprolinase (ATP-hydrolyzing) activity"/>
    <property type="evidence" value="ECO:0007669"/>
    <property type="project" value="TreeGrafter"/>
</dbReference>
<dbReference type="InterPro" id="IPR045079">
    <property type="entry name" value="Oxoprolinase-like"/>
</dbReference>
<protein>
    <submittedName>
        <fullName evidence="2">Acetophenone carboxylase delta subunit</fullName>
    </submittedName>
</protein>
<dbReference type="AlphaFoldDB" id="A0AA37HED8"/>
<evidence type="ECO:0000313" key="3">
    <source>
        <dbReference type="Proteomes" id="UP001055286"/>
    </source>
</evidence>